<evidence type="ECO:0000313" key="11">
    <source>
        <dbReference type="EMBL" id="KAG2406429.1"/>
    </source>
</evidence>
<dbReference type="Gene3D" id="3.20.20.80">
    <property type="entry name" value="Glycosidases"/>
    <property type="match status" value="1"/>
</dbReference>
<keyword evidence="6 9" id="KW-0732">Signal</keyword>
<dbReference type="GO" id="GO:0000272">
    <property type="term" value="P:polysaccharide catabolic process"/>
    <property type="evidence" value="ECO:0007669"/>
    <property type="project" value="InterPro"/>
</dbReference>
<sequence length="409" mass="46758">MGFQNLVLMSFMMILCISLYVNCIDIAEERIVAQRPNDFIKRNGTRFFLNGKPHYFNGFNAYWLMIFAADPSTSSKVTTVFQEASKHGLNLARTWAFNDGGYKALQTSPGIYDENVFRALDAVISEAGKYGIRLILSLVDNWKAGGGKNQYVQWAKQRGQSVRTEDDFFSNPLTKQFYKNHVKTVLTRKNTVTGLLYKDDPTIFSWELMNEPRSSDFSGKQVQDWVSEMAAYVKSIDNKHLLQVGLEGFYGNSMPERGLINPDGLHAGTDFISNNLVPEIDYASIHAYPDEWMARFNQSHQDVFTERWVSTHIQDAQNVLRKPILITEFGLSATFRGFTNARRDRLYAKFYKWVYGSASQRGPCAGAAFWQLFVEGMDNMADGYVIIFQRNPSTTKIIVQQSLRMSRIR</sequence>
<evidence type="ECO:0000256" key="8">
    <source>
        <dbReference type="ARBA" id="ARBA00023295"/>
    </source>
</evidence>
<dbReference type="Proteomes" id="UP000053144">
    <property type="component" value="Chromosome 3"/>
</dbReference>
<dbReference type="Gramene" id="KOM39297">
    <property type="protein sequence ID" value="KOM39297"/>
    <property type="gene ID" value="LR48_Vigan03g267900"/>
</dbReference>
<keyword evidence="5" id="KW-0964">Secreted</keyword>
<evidence type="ECO:0000256" key="9">
    <source>
        <dbReference type="SAM" id="SignalP"/>
    </source>
</evidence>
<keyword evidence="8" id="KW-0326">Glycosidase</keyword>
<evidence type="ECO:0000256" key="6">
    <source>
        <dbReference type="ARBA" id="ARBA00022729"/>
    </source>
</evidence>
<evidence type="ECO:0000256" key="1">
    <source>
        <dbReference type="ARBA" id="ARBA00001678"/>
    </source>
</evidence>
<dbReference type="EC" id="3.2.1.78" evidence="4"/>
<evidence type="ECO:0000256" key="5">
    <source>
        <dbReference type="ARBA" id="ARBA00022525"/>
    </source>
</evidence>
<dbReference type="OrthoDB" id="406631at2759"/>
<reference evidence="13" key="1">
    <citation type="journal article" date="2015" name="Proc. Natl. Acad. Sci. U.S.A.">
        <title>Genome sequencing of adzuki bean (Vigna angularis) provides insight into high starch and low fat accumulation and domestication.</title>
        <authorList>
            <person name="Yang K."/>
            <person name="Tian Z."/>
            <person name="Chen C."/>
            <person name="Luo L."/>
            <person name="Zhao B."/>
            <person name="Wang Z."/>
            <person name="Yu L."/>
            <person name="Li Y."/>
            <person name="Sun Y."/>
            <person name="Li W."/>
            <person name="Chen Y."/>
            <person name="Li Y."/>
            <person name="Zhang Y."/>
            <person name="Ai D."/>
            <person name="Zhao J."/>
            <person name="Shang C."/>
            <person name="Ma Y."/>
            <person name="Wu B."/>
            <person name="Wang M."/>
            <person name="Gao L."/>
            <person name="Sun D."/>
            <person name="Zhang P."/>
            <person name="Guo F."/>
            <person name="Wang W."/>
            <person name="Li Y."/>
            <person name="Wang J."/>
            <person name="Varshney R.K."/>
            <person name="Wang J."/>
            <person name="Ling H.Q."/>
            <person name="Wan P."/>
        </authorList>
    </citation>
    <scope>NUCLEOTIDE SEQUENCE</scope>
    <source>
        <strain evidence="13">cv. Jingnong 6</strain>
    </source>
</reference>
<evidence type="ECO:0000313" key="14">
    <source>
        <dbReference type="Proteomes" id="UP000743370"/>
    </source>
</evidence>
<dbReference type="EMBL" id="CM003373">
    <property type="protein sequence ID" value="KOM39297.1"/>
    <property type="molecule type" value="Genomic_DNA"/>
</dbReference>
<proteinExistence type="inferred from homology"/>
<dbReference type="AlphaFoldDB" id="A0A0L9U9N4"/>
<evidence type="ECO:0000256" key="4">
    <source>
        <dbReference type="ARBA" id="ARBA00012706"/>
    </source>
</evidence>
<reference evidence="11 14" key="3">
    <citation type="submission" date="2020-05" db="EMBL/GenBank/DDBJ databases">
        <title>Vigna angularis (adzuki bean) Var. LongXiaoDou No. 4 denovo assembly.</title>
        <authorList>
            <person name="Xiang H."/>
        </authorList>
    </citation>
    <scope>NUCLEOTIDE SEQUENCE [LARGE SCALE GENOMIC DNA]</scope>
    <source>
        <tissue evidence="11">Leaf</tissue>
    </source>
</reference>
<name>A0A0L9U9N4_PHAAN</name>
<feature type="chain" id="PRO_5005595412" description="mannan endo-1,4-beta-mannosidase" evidence="9">
    <location>
        <begin position="24"/>
        <end position="409"/>
    </location>
</feature>
<feature type="domain" description="Glycoside hydrolase family 5" evidence="10">
    <location>
        <begin position="38"/>
        <end position="371"/>
    </location>
</feature>
<dbReference type="EMBL" id="JABFOF010000002">
    <property type="protein sequence ID" value="KAG2406429.1"/>
    <property type="molecule type" value="Genomic_DNA"/>
</dbReference>
<comment type="subcellular location">
    <subcellularLocation>
        <location evidence="2">Secreted</location>
    </subcellularLocation>
</comment>
<dbReference type="InterPro" id="IPR045053">
    <property type="entry name" value="MAN-like"/>
</dbReference>
<comment type="similarity">
    <text evidence="3">Belongs to the glycosyl hydrolase 5 (cellulase A) family.</text>
</comment>
<evidence type="ECO:0000259" key="10">
    <source>
        <dbReference type="Pfam" id="PF26410"/>
    </source>
</evidence>
<organism evidence="12 13">
    <name type="scientific">Phaseolus angularis</name>
    <name type="common">Azuki bean</name>
    <name type="synonym">Vigna angularis</name>
    <dbReference type="NCBI Taxonomy" id="3914"/>
    <lineage>
        <taxon>Eukaryota</taxon>
        <taxon>Viridiplantae</taxon>
        <taxon>Streptophyta</taxon>
        <taxon>Embryophyta</taxon>
        <taxon>Tracheophyta</taxon>
        <taxon>Spermatophyta</taxon>
        <taxon>Magnoliopsida</taxon>
        <taxon>eudicotyledons</taxon>
        <taxon>Gunneridae</taxon>
        <taxon>Pentapetalae</taxon>
        <taxon>rosids</taxon>
        <taxon>fabids</taxon>
        <taxon>Fabales</taxon>
        <taxon>Fabaceae</taxon>
        <taxon>Papilionoideae</taxon>
        <taxon>50 kb inversion clade</taxon>
        <taxon>NPAAA clade</taxon>
        <taxon>indigoferoid/millettioid clade</taxon>
        <taxon>Phaseoleae</taxon>
        <taxon>Vigna</taxon>
    </lineage>
</organism>
<evidence type="ECO:0000313" key="12">
    <source>
        <dbReference type="EMBL" id="KOM39297.1"/>
    </source>
</evidence>
<comment type="catalytic activity">
    <reaction evidence="1">
        <text>Random hydrolysis of (1-&gt;4)-beta-D-mannosidic linkages in mannans, galactomannans and glucomannans.</text>
        <dbReference type="EC" id="3.2.1.78"/>
    </reaction>
</comment>
<feature type="signal peptide" evidence="9">
    <location>
        <begin position="1"/>
        <end position="23"/>
    </location>
</feature>
<dbReference type="KEGG" id="var:108328418"/>
<protein>
    <recommendedName>
        <fullName evidence="4">mannan endo-1,4-beta-mannosidase</fullName>
        <ecNumber evidence="4">3.2.1.78</ecNumber>
    </recommendedName>
</protein>
<dbReference type="PANTHER" id="PTHR31451:SF39">
    <property type="entry name" value="MANNAN ENDO-1,4-BETA-MANNOSIDASE 1"/>
    <property type="match status" value="1"/>
</dbReference>
<keyword evidence="7" id="KW-0378">Hydrolase</keyword>
<dbReference type="GO" id="GO:0005576">
    <property type="term" value="C:extracellular region"/>
    <property type="evidence" value="ECO:0007669"/>
    <property type="project" value="UniProtKB-SubCell"/>
</dbReference>
<dbReference type="FunFam" id="3.20.20.80:FF:000012">
    <property type="entry name" value="Mannan endo-1,4-beta-mannosidase 6"/>
    <property type="match status" value="1"/>
</dbReference>
<evidence type="ECO:0000256" key="3">
    <source>
        <dbReference type="ARBA" id="ARBA00005641"/>
    </source>
</evidence>
<evidence type="ECO:0000256" key="7">
    <source>
        <dbReference type="ARBA" id="ARBA00022801"/>
    </source>
</evidence>
<dbReference type="Pfam" id="PF26410">
    <property type="entry name" value="GH5_mannosidase"/>
    <property type="match status" value="1"/>
</dbReference>
<accession>A0A0L9U9N4</accession>
<dbReference type="STRING" id="3914.A0A0L9U9N4"/>
<reference evidence="12" key="2">
    <citation type="submission" date="2015-02" db="EMBL/GenBank/DDBJ databases">
        <authorList>
            <person name="Chooi Y.-H."/>
        </authorList>
    </citation>
    <scope>NUCLEOTIDE SEQUENCE</scope>
    <source>
        <tissue evidence="12">Seedling</tissue>
    </source>
</reference>
<dbReference type="PANTHER" id="PTHR31451">
    <property type="match status" value="1"/>
</dbReference>
<dbReference type="SUPFAM" id="SSF51445">
    <property type="entry name" value="(Trans)glycosidases"/>
    <property type="match status" value="1"/>
</dbReference>
<evidence type="ECO:0000313" key="13">
    <source>
        <dbReference type="Proteomes" id="UP000053144"/>
    </source>
</evidence>
<gene>
    <name evidence="11" type="ORF">HKW66_Vig0056850</name>
    <name evidence="12" type="ORF">LR48_Vigan03g267900</name>
</gene>
<dbReference type="Proteomes" id="UP000743370">
    <property type="component" value="Unassembled WGS sequence"/>
</dbReference>
<dbReference type="InterPro" id="IPR017853">
    <property type="entry name" value="GH"/>
</dbReference>
<dbReference type="GO" id="GO:0016985">
    <property type="term" value="F:mannan endo-1,4-beta-mannosidase activity"/>
    <property type="evidence" value="ECO:0007669"/>
    <property type="project" value="UniProtKB-EC"/>
</dbReference>
<evidence type="ECO:0000256" key="2">
    <source>
        <dbReference type="ARBA" id="ARBA00004613"/>
    </source>
</evidence>
<dbReference type="InterPro" id="IPR001547">
    <property type="entry name" value="Glyco_hydro_5"/>
</dbReference>
<dbReference type="OMA" id="DDAGEWA"/>